<organism evidence="1 2">
    <name type="scientific">Trichoderma ghanense</name>
    <dbReference type="NCBI Taxonomy" id="65468"/>
    <lineage>
        <taxon>Eukaryota</taxon>
        <taxon>Fungi</taxon>
        <taxon>Dikarya</taxon>
        <taxon>Ascomycota</taxon>
        <taxon>Pezizomycotina</taxon>
        <taxon>Sordariomycetes</taxon>
        <taxon>Hypocreomycetidae</taxon>
        <taxon>Hypocreales</taxon>
        <taxon>Hypocreaceae</taxon>
        <taxon>Trichoderma</taxon>
    </lineage>
</organism>
<keyword evidence="2" id="KW-1185">Reference proteome</keyword>
<dbReference type="EMBL" id="PPTA01000008">
    <property type="protein sequence ID" value="TFB01496.1"/>
    <property type="molecule type" value="Genomic_DNA"/>
</dbReference>
<protein>
    <submittedName>
        <fullName evidence="1">Uncharacterized protein</fullName>
    </submittedName>
</protein>
<evidence type="ECO:0000313" key="1">
    <source>
        <dbReference type="EMBL" id="TFB01496.1"/>
    </source>
</evidence>
<comment type="caution">
    <text evidence="1">The sequence shown here is derived from an EMBL/GenBank/DDBJ whole genome shotgun (WGS) entry which is preliminary data.</text>
</comment>
<name>A0ABY2H126_9HYPO</name>
<reference evidence="1 2" key="1">
    <citation type="submission" date="2018-01" db="EMBL/GenBank/DDBJ databases">
        <title>Genome characterization of the sugarcane-associated fungus Trichoderma ghanense CCMA-1212 and their application in lignocelulose bioconversion.</title>
        <authorList>
            <person name="Steindorff A.S."/>
            <person name="Mendes T.D."/>
            <person name="Vilela E.S.D."/>
            <person name="Rodrigues D.S."/>
            <person name="Formighieri E.F."/>
            <person name="Melo I.S."/>
            <person name="Favaro L.C.L."/>
        </authorList>
    </citation>
    <scope>NUCLEOTIDE SEQUENCE [LARGE SCALE GENOMIC DNA]</scope>
    <source>
        <strain evidence="1 2">CCMA-1212</strain>
    </source>
</reference>
<proteinExistence type="predicted"/>
<dbReference type="Proteomes" id="UP001642720">
    <property type="component" value="Unassembled WGS sequence"/>
</dbReference>
<dbReference type="GeneID" id="300578138"/>
<accession>A0ABY2H126</accession>
<dbReference type="RefSeq" id="XP_073557697.1">
    <property type="nucleotide sequence ID" value="XM_073703688.1"/>
</dbReference>
<gene>
    <name evidence="1" type="ORF">CCMA1212_006467</name>
</gene>
<sequence length="69" mass="7297">MPSSVSLIGAVILRPSGPKTVEWPPPGLHIRAPPADPKALTPSSEMIAVQCRTKAPASMAYVRESVLHP</sequence>
<evidence type="ECO:0000313" key="2">
    <source>
        <dbReference type="Proteomes" id="UP001642720"/>
    </source>
</evidence>